<dbReference type="InterPro" id="IPR053151">
    <property type="entry name" value="RNase_H-like"/>
</dbReference>
<reference evidence="2 3" key="1">
    <citation type="submission" date="2024-01" db="EMBL/GenBank/DDBJ databases">
        <title>The complete chloroplast genome sequence of Lithospermum erythrorhizon: insights into the phylogenetic relationship among Boraginaceae species and the maternal lineages of purple gromwells.</title>
        <authorList>
            <person name="Okada T."/>
            <person name="Watanabe K."/>
        </authorList>
    </citation>
    <scope>NUCLEOTIDE SEQUENCE [LARGE SCALE GENOMIC DNA]</scope>
</reference>
<evidence type="ECO:0000313" key="2">
    <source>
        <dbReference type="EMBL" id="GAA0159747.1"/>
    </source>
</evidence>
<dbReference type="PANTHER" id="PTHR47723">
    <property type="entry name" value="OS05G0353850 PROTEIN"/>
    <property type="match status" value="1"/>
</dbReference>
<protein>
    <recommendedName>
        <fullName evidence="1">RNase H type-1 domain-containing protein</fullName>
    </recommendedName>
</protein>
<dbReference type="EMBL" id="BAABME010003678">
    <property type="protein sequence ID" value="GAA0159747.1"/>
    <property type="molecule type" value="Genomic_DNA"/>
</dbReference>
<organism evidence="2 3">
    <name type="scientific">Lithospermum erythrorhizon</name>
    <name type="common">Purple gromwell</name>
    <name type="synonym">Lithospermum officinale var. erythrorhizon</name>
    <dbReference type="NCBI Taxonomy" id="34254"/>
    <lineage>
        <taxon>Eukaryota</taxon>
        <taxon>Viridiplantae</taxon>
        <taxon>Streptophyta</taxon>
        <taxon>Embryophyta</taxon>
        <taxon>Tracheophyta</taxon>
        <taxon>Spermatophyta</taxon>
        <taxon>Magnoliopsida</taxon>
        <taxon>eudicotyledons</taxon>
        <taxon>Gunneridae</taxon>
        <taxon>Pentapetalae</taxon>
        <taxon>asterids</taxon>
        <taxon>lamiids</taxon>
        <taxon>Boraginales</taxon>
        <taxon>Boraginaceae</taxon>
        <taxon>Boraginoideae</taxon>
        <taxon>Lithospermeae</taxon>
        <taxon>Lithospermum</taxon>
    </lineage>
</organism>
<dbReference type="GO" id="GO:0003676">
    <property type="term" value="F:nucleic acid binding"/>
    <property type="evidence" value="ECO:0007669"/>
    <property type="project" value="InterPro"/>
</dbReference>
<feature type="domain" description="RNase H type-1" evidence="1">
    <location>
        <begin position="58"/>
        <end position="106"/>
    </location>
</feature>
<dbReference type="Pfam" id="PF13456">
    <property type="entry name" value="RVT_3"/>
    <property type="match status" value="1"/>
</dbReference>
<dbReference type="AlphaFoldDB" id="A0AAV3QC30"/>
<dbReference type="Proteomes" id="UP001454036">
    <property type="component" value="Unassembled WGS sequence"/>
</dbReference>
<sequence length="106" mass="11622">MFSVLTLIAKAQLTHPKYSRGESGLASIIRVRFFEENAKAPRVISWTRENTNALKLNIDVAYKDGVVGLGGIIRKHGGSMLMAMNFKGTSSTPLEAELEAIIQCLQ</sequence>
<name>A0AAV3QC30_LITER</name>
<dbReference type="PANTHER" id="PTHR47723:SF19">
    <property type="entry name" value="POLYNUCLEOTIDYL TRANSFERASE, RIBONUCLEASE H-LIKE SUPERFAMILY PROTEIN"/>
    <property type="match status" value="1"/>
</dbReference>
<evidence type="ECO:0000313" key="3">
    <source>
        <dbReference type="Proteomes" id="UP001454036"/>
    </source>
</evidence>
<dbReference type="InterPro" id="IPR002156">
    <property type="entry name" value="RNaseH_domain"/>
</dbReference>
<proteinExistence type="predicted"/>
<comment type="caution">
    <text evidence="2">The sequence shown here is derived from an EMBL/GenBank/DDBJ whole genome shotgun (WGS) entry which is preliminary data.</text>
</comment>
<dbReference type="GO" id="GO:0004523">
    <property type="term" value="F:RNA-DNA hybrid ribonuclease activity"/>
    <property type="evidence" value="ECO:0007669"/>
    <property type="project" value="InterPro"/>
</dbReference>
<evidence type="ECO:0000259" key="1">
    <source>
        <dbReference type="Pfam" id="PF13456"/>
    </source>
</evidence>
<gene>
    <name evidence="2" type="ORF">LIER_16454</name>
</gene>
<accession>A0AAV3QC30</accession>
<keyword evidence="3" id="KW-1185">Reference proteome</keyword>